<dbReference type="AlphaFoldDB" id="A0A182ITV0"/>
<dbReference type="SUPFAM" id="SSF51069">
    <property type="entry name" value="Carbonic anhydrase"/>
    <property type="match status" value="1"/>
</dbReference>
<evidence type="ECO:0000256" key="1">
    <source>
        <dbReference type="ARBA" id="ARBA00010718"/>
    </source>
</evidence>
<evidence type="ECO:0000259" key="2">
    <source>
        <dbReference type="PROSITE" id="PS51144"/>
    </source>
</evidence>
<dbReference type="GO" id="GO:0005737">
    <property type="term" value="C:cytoplasm"/>
    <property type="evidence" value="ECO:0007669"/>
    <property type="project" value="TreeGrafter"/>
</dbReference>
<dbReference type="EnsemblMetazoa" id="ENSAATROPT010018">
    <property type="protein sequence ID" value="ENSAATROPP009053"/>
    <property type="gene ID" value="ENSAATROPG008164"/>
</dbReference>
<dbReference type="SMART" id="SM01057">
    <property type="entry name" value="Carb_anhydrase"/>
    <property type="match status" value="1"/>
</dbReference>
<dbReference type="OrthoDB" id="429145at2759"/>
<proteinExistence type="inferred from homology"/>
<accession>A0A182ITV0</accession>
<dbReference type="InterPro" id="IPR036398">
    <property type="entry name" value="CA_dom_sf"/>
</dbReference>
<organism evidence="3">
    <name type="scientific">Anopheles atroparvus</name>
    <name type="common">European mosquito</name>
    <dbReference type="NCBI Taxonomy" id="41427"/>
    <lineage>
        <taxon>Eukaryota</taxon>
        <taxon>Metazoa</taxon>
        <taxon>Ecdysozoa</taxon>
        <taxon>Arthropoda</taxon>
        <taxon>Hexapoda</taxon>
        <taxon>Insecta</taxon>
        <taxon>Pterygota</taxon>
        <taxon>Neoptera</taxon>
        <taxon>Endopterygota</taxon>
        <taxon>Diptera</taxon>
        <taxon>Nematocera</taxon>
        <taxon>Culicoidea</taxon>
        <taxon>Culicidae</taxon>
        <taxon>Anophelinae</taxon>
        <taxon>Anopheles</taxon>
    </lineage>
</organism>
<feature type="domain" description="Alpha-carbonic anhydrase" evidence="2">
    <location>
        <begin position="1"/>
        <end position="252"/>
    </location>
</feature>
<dbReference type="VEuPathDB" id="VectorBase:AATE005380"/>
<dbReference type="Pfam" id="PF00194">
    <property type="entry name" value="Carb_anhydrase"/>
    <property type="match status" value="1"/>
</dbReference>
<comment type="similarity">
    <text evidence="1">Belongs to the alpha-carbonic anhydrase family.</text>
</comment>
<keyword evidence="4" id="KW-1185">Reference proteome</keyword>
<reference evidence="4" key="1">
    <citation type="submission" date="2021-09" db="EMBL/GenBank/DDBJ databases">
        <authorList>
            <consortium name="Infravec"/>
            <person name="Campbell I L."/>
            <person name="Maslen G."/>
            <person name="Yates A."/>
        </authorList>
    </citation>
    <scope>NUCLEOTIDE SEQUENCE [LARGE SCALE GENOMIC DNA]</scope>
    <source>
        <strain evidence="4">Infravec2 EBRE</strain>
    </source>
</reference>
<sequence>MPKAVQSPVCLSLSLAKIVDDAVPLRFEGHWENQGKAKLTNNSQSAVLTLSHRPVQPRITGGPLRGVYVFEQLHFHWGPNDSHGCEHLLDGIAHAMEIHLVHYNAKYGSFGEAMNKTDGLVVVAFLVRAQGTVDCADFQRIACGLPHILLPGSVTHVAPDCMRWLTAQDLSRHYYSYQGSLTTAPYFASVTWIVYLTPLYVSHRQSAAFRKLRTNAGKCDAGSKPTATATRMIESNFRPVQSSSANVTFTRNTSRHMRSKL</sequence>
<dbReference type="PROSITE" id="PS51144">
    <property type="entry name" value="ALPHA_CA_2"/>
    <property type="match status" value="1"/>
</dbReference>
<name>A0A182ITV0_ANOAO</name>
<dbReference type="PANTHER" id="PTHR18952">
    <property type="entry name" value="CARBONIC ANHYDRASE"/>
    <property type="match status" value="1"/>
</dbReference>
<dbReference type="GO" id="GO:0004089">
    <property type="term" value="F:carbonate dehydratase activity"/>
    <property type="evidence" value="ECO:0007669"/>
    <property type="project" value="InterPro"/>
</dbReference>
<reference evidence="3" key="2">
    <citation type="submission" date="2022-08" db="UniProtKB">
        <authorList>
            <consortium name="EnsemblMetazoa"/>
        </authorList>
    </citation>
    <scope>IDENTIFICATION</scope>
    <source>
        <strain evidence="3">EBRO</strain>
    </source>
</reference>
<dbReference type="Gene3D" id="3.10.200.10">
    <property type="entry name" value="Alpha carbonic anhydrase"/>
    <property type="match status" value="1"/>
</dbReference>
<dbReference type="CDD" id="cd00326">
    <property type="entry name" value="alpha_CA"/>
    <property type="match status" value="1"/>
</dbReference>
<protein>
    <recommendedName>
        <fullName evidence="2">Alpha-carbonic anhydrase domain-containing protein</fullName>
    </recommendedName>
</protein>
<dbReference type="STRING" id="41427.A0A182ITV0"/>
<dbReference type="InterPro" id="IPR001148">
    <property type="entry name" value="CA_dom"/>
</dbReference>
<dbReference type="GO" id="GO:0008270">
    <property type="term" value="F:zinc ion binding"/>
    <property type="evidence" value="ECO:0007669"/>
    <property type="project" value="InterPro"/>
</dbReference>
<dbReference type="EnsemblMetazoa" id="AATE005380-RA">
    <property type="protein sequence ID" value="AATE005380-PA.1"/>
    <property type="gene ID" value="AATE005380"/>
</dbReference>
<evidence type="ECO:0000313" key="4">
    <source>
        <dbReference type="Proteomes" id="UP000075880"/>
    </source>
</evidence>
<dbReference type="InterPro" id="IPR023561">
    <property type="entry name" value="Carbonic_anhydrase_a-class"/>
</dbReference>
<dbReference type="PANTHER" id="PTHR18952:SF114">
    <property type="entry name" value="CARBONIC ANHYDRASE 3, ISOFORM A"/>
    <property type="match status" value="1"/>
</dbReference>
<evidence type="ECO:0000313" key="3">
    <source>
        <dbReference type="EnsemblMetazoa" id="AATE005380-PA.1"/>
    </source>
</evidence>
<dbReference type="Proteomes" id="UP000075880">
    <property type="component" value="Unassembled WGS sequence"/>
</dbReference>